<dbReference type="STRING" id="89093.SAMN04488558_1232"/>
<evidence type="ECO:0000313" key="2">
    <source>
        <dbReference type="EMBL" id="SEQ56508.1"/>
    </source>
</evidence>
<feature type="transmembrane region" description="Helical" evidence="1">
    <location>
        <begin position="77"/>
        <end position="95"/>
    </location>
</feature>
<keyword evidence="1" id="KW-0812">Transmembrane</keyword>
<feature type="transmembrane region" description="Helical" evidence="1">
    <location>
        <begin position="333"/>
        <end position="351"/>
    </location>
</feature>
<evidence type="ECO:0000313" key="3">
    <source>
        <dbReference type="Proteomes" id="UP000198833"/>
    </source>
</evidence>
<dbReference type="OrthoDB" id="9815466at2"/>
<feature type="transmembrane region" description="Helical" evidence="1">
    <location>
        <begin position="189"/>
        <end position="217"/>
    </location>
</feature>
<organism evidence="2 3">
    <name type="scientific">Ignavigranum ruoffiae</name>
    <dbReference type="NCBI Taxonomy" id="89093"/>
    <lineage>
        <taxon>Bacteria</taxon>
        <taxon>Bacillati</taxon>
        <taxon>Bacillota</taxon>
        <taxon>Bacilli</taxon>
        <taxon>Lactobacillales</taxon>
        <taxon>Aerococcaceae</taxon>
        <taxon>Ignavigranum</taxon>
    </lineage>
</organism>
<feature type="transmembrane region" description="Helical" evidence="1">
    <location>
        <begin position="238"/>
        <end position="258"/>
    </location>
</feature>
<dbReference type="AlphaFoldDB" id="A0A1H9H2N1"/>
<evidence type="ECO:0000256" key="1">
    <source>
        <dbReference type="SAM" id="Phobius"/>
    </source>
</evidence>
<sequence length="893" mass="102284">MSRKHKILIGSTLLPMLIMLIGWVINDYYPFGNKSLMAIDFSQQFIDLYVSQKRALLSGDFTAFFYSFSKSIGGNMVGSWAYYLFSPFNLFYILLPTSMIVEAVFCTVIFRYGLIGFAMAYFLIKRHRAVQYSPYLTISLATIYTLNGYNVSYQMVPIFYDAMWMLPFILIGLEELLDGGKPYKYCLLLAFMIFIQFYMGYMICIFIVLYSIFYLIWQKKEQKWRDYLPKILPPIGRLAFYSILAVLLTSAVFVPNVLNLIESKAAGANSLKFAWELQIEPLDILAKLNIGAFDSESWPFGPNLPNIYVASLGLVGALYYFMTDKIRWSEKLAAFFVILVFFVSIVHEFTSKLWHMGQNPAGFFYRFSWLLAFFLVFLAYRGLKDASFKAYQVLFGLAAILLMQAYVFQHDFSFLTSGQKYVSTALFILIWLLLYFLGNRSWQWLLVLLISAGELGANAVISQGRINYSDAYKFQNAVQVIDEAIDPIRPNHQDFYRISKSFTRSKNDPMMFDYPGLTHFSSSLEVSTRKLLEHLGSNAVDASTTYIGTPLTDGLFAVKYFIQNHPYDTGSTALNEKTYFFGNDVTRKDLTQADNFVSATERFETYQVPASLPLGFGVSDQLIGLELKANQPVQNQELIMQSMTPSDKAYATLMAPNTVEMDNLKVREVNGRKYYQRIDSSQEGRLRWKFIPQSNGTYFASVPLDLSTREDDFSFAINGEKLAIRKKFVADQLFNLADQVQGQEQSFEVIFKTDKEVDLSRLYLARFDRDAIYQLLKSKEAEGWRIDSWGNNQVKGQVTLEGDSQWLFTSIPYDEGWQVKVDGKAVNPVKVWDALLAVRMSPGTHQVEMVYYPKGFLIGVGLSVLSLLLFIYLARSGREKDWPSRQSYVIEEG</sequence>
<reference evidence="2 3" key="1">
    <citation type="submission" date="2016-10" db="EMBL/GenBank/DDBJ databases">
        <authorList>
            <person name="de Groot N.N."/>
        </authorList>
    </citation>
    <scope>NUCLEOTIDE SEQUENCE [LARGE SCALE GENOMIC DNA]</scope>
    <source>
        <strain evidence="2 3">DSM 15695</strain>
    </source>
</reference>
<dbReference type="PANTHER" id="PTHR38454:SF1">
    <property type="entry name" value="INTEGRAL MEMBRANE PROTEIN"/>
    <property type="match status" value="1"/>
</dbReference>
<dbReference type="Proteomes" id="UP000198833">
    <property type="component" value="Unassembled WGS sequence"/>
</dbReference>
<dbReference type="Pfam" id="PF09586">
    <property type="entry name" value="YfhO"/>
    <property type="match status" value="1"/>
</dbReference>
<dbReference type="PANTHER" id="PTHR38454">
    <property type="entry name" value="INTEGRAL MEMBRANE PROTEIN-RELATED"/>
    <property type="match status" value="1"/>
</dbReference>
<name>A0A1H9H2N1_9LACT</name>
<feature type="transmembrane region" description="Helical" evidence="1">
    <location>
        <begin position="102"/>
        <end position="123"/>
    </location>
</feature>
<feature type="transmembrane region" description="Helical" evidence="1">
    <location>
        <begin position="363"/>
        <end position="383"/>
    </location>
</feature>
<accession>A0A1H9H2N1</accession>
<keyword evidence="3" id="KW-1185">Reference proteome</keyword>
<feature type="transmembrane region" description="Helical" evidence="1">
    <location>
        <begin position="304"/>
        <end position="321"/>
    </location>
</feature>
<feature type="transmembrane region" description="Helical" evidence="1">
    <location>
        <begin position="158"/>
        <end position="177"/>
    </location>
</feature>
<feature type="transmembrane region" description="Helical" evidence="1">
    <location>
        <begin position="7"/>
        <end position="25"/>
    </location>
</feature>
<proteinExistence type="predicted"/>
<keyword evidence="1" id="KW-1133">Transmembrane helix</keyword>
<feature type="transmembrane region" description="Helical" evidence="1">
    <location>
        <begin position="444"/>
        <end position="461"/>
    </location>
</feature>
<dbReference type="RefSeq" id="WP_092572743.1">
    <property type="nucleotide sequence ID" value="NZ_FOEN01000023.1"/>
</dbReference>
<protein>
    <submittedName>
        <fullName evidence="2">Uncharacterized membrane protein YfhO</fullName>
    </submittedName>
</protein>
<gene>
    <name evidence="2" type="ORF">SAMN04488558_1232</name>
</gene>
<feature type="transmembrane region" description="Helical" evidence="1">
    <location>
        <begin position="390"/>
        <end position="409"/>
    </location>
</feature>
<feature type="transmembrane region" description="Helical" evidence="1">
    <location>
        <begin position="129"/>
        <end position="146"/>
    </location>
</feature>
<dbReference type="EMBL" id="FOEN01000023">
    <property type="protein sequence ID" value="SEQ56508.1"/>
    <property type="molecule type" value="Genomic_DNA"/>
</dbReference>
<feature type="transmembrane region" description="Helical" evidence="1">
    <location>
        <begin position="855"/>
        <end position="874"/>
    </location>
</feature>
<dbReference type="InterPro" id="IPR018580">
    <property type="entry name" value="Uncharacterised_YfhO"/>
</dbReference>
<keyword evidence="1" id="KW-0472">Membrane</keyword>
<feature type="transmembrane region" description="Helical" evidence="1">
    <location>
        <begin position="421"/>
        <end position="437"/>
    </location>
</feature>